<organism evidence="3 4">
    <name type="scientific">Pinibacter aurantiacus</name>
    <dbReference type="NCBI Taxonomy" id="2851599"/>
    <lineage>
        <taxon>Bacteria</taxon>
        <taxon>Pseudomonadati</taxon>
        <taxon>Bacteroidota</taxon>
        <taxon>Chitinophagia</taxon>
        <taxon>Chitinophagales</taxon>
        <taxon>Chitinophagaceae</taxon>
        <taxon>Pinibacter</taxon>
    </lineage>
</organism>
<feature type="transmembrane region" description="Helical" evidence="2">
    <location>
        <begin position="56"/>
        <end position="75"/>
    </location>
</feature>
<dbReference type="AlphaFoldDB" id="A0A9E2SBL3"/>
<dbReference type="InterPro" id="IPR007251">
    <property type="entry name" value="Iron_permease_Fet4"/>
</dbReference>
<dbReference type="GO" id="GO:0055085">
    <property type="term" value="P:transmembrane transport"/>
    <property type="evidence" value="ECO:0007669"/>
    <property type="project" value="InterPro"/>
</dbReference>
<dbReference type="Proteomes" id="UP000812270">
    <property type="component" value="Unassembled WGS sequence"/>
</dbReference>
<feature type="compositionally biased region" description="Basic and acidic residues" evidence="1">
    <location>
        <begin position="159"/>
        <end position="168"/>
    </location>
</feature>
<feature type="transmembrane region" description="Helical" evidence="2">
    <location>
        <begin position="31"/>
        <end position="50"/>
    </location>
</feature>
<feature type="region of interest" description="Disordered" evidence="1">
    <location>
        <begin position="147"/>
        <end position="168"/>
    </location>
</feature>
<keyword evidence="2" id="KW-0812">Transmembrane</keyword>
<dbReference type="EMBL" id="JAHSPG010000016">
    <property type="protein sequence ID" value="MBV4360006.1"/>
    <property type="molecule type" value="Genomic_DNA"/>
</dbReference>
<keyword evidence="2" id="KW-0472">Membrane</keyword>
<proteinExistence type="predicted"/>
<evidence type="ECO:0000256" key="1">
    <source>
        <dbReference type="SAM" id="MobiDB-lite"/>
    </source>
</evidence>
<evidence type="ECO:0000313" key="3">
    <source>
        <dbReference type="EMBL" id="MBV4360006.1"/>
    </source>
</evidence>
<sequence>MGSDADVRISKISRFYNKMSGVITKSTGSPVALILAMSIIIIWAVTGPIFHYSDTWQLVINTGTTIITFLMVFIIQQSQNKDTVAVHLKLNELIAVNEHASNRLVDIEDLSDKELEVLKKFYIKISEMAENDKELFTTHSLDEAAENRTKKIKAKMRRHGGETGVNDK</sequence>
<name>A0A9E2SBL3_9BACT</name>
<dbReference type="Pfam" id="PF04120">
    <property type="entry name" value="Iron_permease"/>
    <property type="match status" value="1"/>
</dbReference>
<keyword evidence="4" id="KW-1185">Reference proteome</keyword>
<evidence type="ECO:0000313" key="4">
    <source>
        <dbReference type="Proteomes" id="UP000812270"/>
    </source>
</evidence>
<keyword evidence="2" id="KW-1133">Transmembrane helix</keyword>
<evidence type="ECO:0000256" key="2">
    <source>
        <dbReference type="SAM" id="Phobius"/>
    </source>
</evidence>
<protein>
    <submittedName>
        <fullName evidence="3">Low affinity iron permease family protein</fullName>
    </submittedName>
</protein>
<reference evidence="3" key="1">
    <citation type="submission" date="2021-06" db="EMBL/GenBank/DDBJ databases">
        <authorList>
            <person name="Huq M.A."/>
        </authorList>
    </citation>
    <scope>NUCLEOTIDE SEQUENCE</scope>
    <source>
        <strain evidence="3">MAH-26</strain>
    </source>
</reference>
<gene>
    <name evidence="3" type="ORF">KTO63_22765</name>
</gene>
<accession>A0A9E2SBL3</accession>
<comment type="caution">
    <text evidence="3">The sequence shown here is derived from an EMBL/GenBank/DDBJ whole genome shotgun (WGS) entry which is preliminary data.</text>
</comment>